<dbReference type="AlphaFoldDB" id="A0A1S8BNM5"/>
<dbReference type="PANTHER" id="PTHR35041">
    <property type="entry name" value="MEDIATOR OF RNA POLYMERASE II TRANSCRIPTION SUBUNIT 1"/>
    <property type="match status" value="1"/>
</dbReference>
<dbReference type="EMBL" id="MSZU01000074">
    <property type="protein sequence ID" value="OMP89059.1"/>
    <property type="molecule type" value="Genomic_DNA"/>
</dbReference>
<keyword evidence="1" id="KW-1133">Transmembrane helix</keyword>
<evidence type="ECO:0000313" key="3">
    <source>
        <dbReference type="Proteomes" id="UP000190776"/>
    </source>
</evidence>
<dbReference type="Proteomes" id="UP000190776">
    <property type="component" value="Unassembled WGS sequence"/>
</dbReference>
<reference evidence="2 3" key="1">
    <citation type="submission" date="2017-01" db="EMBL/GenBank/DDBJ databases">
        <title>Draft genome sequence of Diplodia seriata F98.1, a fungal species involved in grapevine trunk diseases.</title>
        <authorList>
            <person name="Robert-Siegwald G."/>
            <person name="Vallet J."/>
            <person name="Abou-Mansour E."/>
            <person name="Xu J."/>
            <person name="Rey P."/>
            <person name="Bertsch C."/>
            <person name="Rego C."/>
            <person name="Larignon P."/>
            <person name="Fontaine F."/>
            <person name="Lebrun M.-H."/>
        </authorList>
    </citation>
    <scope>NUCLEOTIDE SEQUENCE [LARGE SCALE GENOMIC DNA]</scope>
    <source>
        <strain evidence="2 3">F98.1</strain>
    </source>
</reference>
<keyword evidence="1" id="KW-0472">Membrane</keyword>
<keyword evidence="1" id="KW-0812">Transmembrane</keyword>
<proteinExistence type="predicted"/>
<comment type="caution">
    <text evidence="2">The sequence shown here is derived from an EMBL/GenBank/DDBJ whole genome shotgun (WGS) entry which is preliminary data.</text>
</comment>
<sequence>MAAMIEDLARNVSLNLMTREFFSKRVPWNVTRADRITVYTYDPHNLLLAYGIAAVSTFLIICAGFFAFLCNGASYSSAVSTFICTAQNADIKDVIRDQTSGAQPLPPEIANTKLRFGLVKHREPDGGMPRQECSNEMIGFGVEGTVASLRERIHQPYSPR</sequence>
<gene>
    <name evidence="2" type="ORF">BK809_0005780</name>
</gene>
<protein>
    <submittedName>
        <fullName evidence="2">Uncharacterized protein</fullName>
    </submittedName>
</protein>
<organism evidence="2 3">
    <name type="scientific">Diplodia seriata</name>
    <dbReference type="NCBI Taxonomy" id="420778"/>
    <lineage>
        <taxon>Eukaryota</taxon>
        <taxon>Fungi</taxon>
        <taxon>Dikarya</taxon>
        <taxon>Ascomycota</taxon>
        <taxon>Pezizomycotina</taxon>
        <taxon>Dothideomycetes</taxon>
        <taxon>Dothideomycetes incertae sedis</taxon>
        <taxon>Botryosphaeriales</taxon>
        <taxon>Botryosphaeriaceae</taxon>
        <taxon>Diplodia</taxon>
    </lineage>
</organism>
<feature type="transmembrane region" description="Helical" evidence="1">
    <location>
        <begin position="47"/>
        <end position="70"/>
    </location>
</feature>
<accession>A0A1S8BNM5</accession>
<evidence type="ECO:0000256" key="1">
    <source>
        <dbReference type="SAM" id="Phobius"/>
    </source>
</evidence>
<dbReference type="STRING" id="420778.A0A1S8BNM5"/>
<dbReference type="PANTHER" id="PTHR35041:SF3">
    <property type="entry name" value="FORMYLMETHIONINE DEFORMYLASE-LIKE PROTEIN"/>
    <property type="match status" value="1"/>
</dbReference>
<dbReference type="OrthoDB" id="5322539at2759"/>
<name>A0A1S8BNM5_9PEZI</name>
<evidence type="ECO:0000313" key="2">
    <source>
        <dbReference type="EMBL" id="OMP89059.1"/>
    </source>
</evidence>